<dbReference type="Proteomes" id="UP001154078">
    <property type="component" value="Chromosome 8"/>
</dbReference>
<reference evidence="2" key="1">
    <citation type="submission" date="2021-12" db="EMBL/GenBank/DDBJ databases">
        <authorList>
            <person name="King R."/>
        </authorList>
    </citation>
    <scope>NUCLEOTIDE SEQUENCE</scope>
</reference>
<feature type="region of interest" description="Disordered" evidence="1">
    <location>
        <begin position="60"/>
        <end position="95"/>
    </location>
</feature>
<feature type="compositionally biased region" description="Basic and acidic residues" evidence="1">
    <location>
        <begin position="70"/>
        <end position="89"/>
    </location>
</feature>
<proteinExistence type="predicted"/>
<gene>
    <name evidence="2" type="ORF">MELIAE_LOCUS11958</name>
</gene>
<name>A0A9P0BGL6_BRAAE</name>
<evidence type="ECO:0000256" key="1">
    <source>
        <dbReference type="SAM" id="MobiDB-lite"/>
    </source>
</evidence>
<evidence type="ECO:0000313" key="3">
    <source>
        <dbReference type="Proteomes" id="UP001154078"/>
    </source>
</evidence>
<keyword evidence="3" id="KW-1185">Reference proteome</keyword>
<dbReference type="AlphaFoldDB" id="A0A9P0BGL6"/>
<accession>A0A9P0BGL6</accession>
<sequence length="115" mass="13282">MSQDLSNLSDLLNTEMVEVFSDERDSDFEVSTALSLLPQDALRLSIQNWLEAHRLEDVPKMTLDADTQTEDSKQRDSDTQTEDMDKYTEAKQANSYEEWTKQKTYGEKTSIQIQP</sequence>
<dbReference type="EMBL" id="OV121139">
    <property type="protein sequence ID" value="CAH0562951.1"/>
    <property type="molecule type" value="Genomic_DNA"/>
</dbReference>
<evidence type="ECO:0000313" key="2">
    <source>
        <dbReference type="EMBL" id="CAH0562951.1"/>
    </source>
</evidence>
<organism evidence="2 3">
    <name type="scientific">Brassicogethes aeneus</name>
    <name type="common">Rape pollen beetle</name>
    <name type="synonym">Meligethes aeneus</name>
    <dbReference type="NCBI Taxonomy" id="1431903"/>
    <lineage>
        <taxon>Eukaryota</taxon>
        <taxon>Metazoa</taxon>
        <taxon>Ecdysozoa</taxon>
        <taxon>Arthropoda</taxon>
        <taxon>Hexapoda</taxon>
        <taxon>Insecta</taxon>
        <taxon>Pterygota</taxon>
        <taxon>Neoptera</taxon>
        <taxon>Endopterygota</taxon>
        <taxon>Coleoptera</taxon>
        <taxon>Polyphaga</taxon>
        <taxon>Cucujiformia</taxon>
        <taxon>Nitidulidae</taxon>
        <taxon>Meligethinae</taxon>
        <taxon>Brassicogethes</taxon>
    </lineage>
</organism>
<protein>
    <submittedName>
        <fullName evidence="2">Uncharacterized protein</fullName>
    </submittedName>
</protein>